<proteinExistence type="predicted"/>
<evidence type="ECO:0000313" key="4">
    <source>
        <dbReference type="Proteomes" id="UP001431209"/>
    </source>
</evidence>
<accession>A0AAW2YTA2</accession>
<evidence type="ECO:0000256" key="2">
    <source>
        <dbReference type="SAM" id="SignalP"/>
    </source>
</evidence>
<keyword evidence="1" id="KW-1133">Transmembrane helix</keyword>
<comment type="caution">
    <text evidence="3">The sequence shown here is derived from an EMBL/GenBank/DDBJ whole genome shotgun (WGS) entry which is preliminary data.</text>
</comment>
<dbReference type="GO" id="GO:0016255">
    <property type="term" value="P:attachment of GPI anchor to protein"/>
    <property type="evidence" value="ECO:0007669"/>
    <property type="project" value="InterPro"/>
</dbReference>
<dbReference type="AlphaFoldDB" id="A0AAW2YTA2"/>
<reference evidence="3 4" key="1">
    <citation type="submission" date="2024-03" db="EMBL/GenBank/DDBJ databases">
        <title>The Acrasis kona genome and developmental transcriptomes reveal deep origins of eukaryotic multicellular pathways.</title>
        <authorList>
            <person name="Sheikh S."/>
            <person name="Fu C.-J."/>
            <person name="Brown M.W."/>
            <person name="Baldauf S.L."/>
        </authorList>
    </citation>
    <scope>NUCLEOTIDE SEQUENCE [LARGE SCALE GENOMIC DNA]</scope>
    <source>
        <strain evidence="3 4">ATCC MYA-3509</strain>
    </source>
</reference>
<name>A0AAW2YTA2_9EUKA</name>
<dbReference type="InterPro" id="IPR007245">
    <property type="entry name" value="PIG-T"/>
</dbReference>
<dbReference type="Proteomes" id="UP001431209">
    <property type="component" value="Unassembled WGS sequence"/>
</dbReference>
<evidence type="ECO:0000256" key="1">
    <source>
        <dbReference type="SAM" id="Phobius"/>
    </source>
</evidence>
<organism evidence="3 4">
    <name type="scientific">Acrasis kona</name>
    <dbReference type="NCBI Taxonomy" id="1008807"/>
    <lineage>
        <taxon>Eukaryota</taxon>
        <taxon>Discoba</taxon>
        <taxon>Heterolobosea</taxon>
        <taxon>Tetramitia</taxon>
        <taxon>Eutetramitia</taxon>
        <taxon>Acrasidae</taxon>
        <taxon>Acrasis</taxon>
    </lineage>
</organism>
<keyword evidence="2" id="KW-0732">Signal</keyword>
<gene>
    <name evidence="3" type="ORF">AKO1_007201</name>
</gene>
<feature type="signal peptide" evidence="2">
    <location>
        <begin position="1"/>
        <end position="17"/>
    </location>
</feature>
<dbReference type="EMBL" id="JAOPGA020000639">
    <property type="protein sequence ID" value="KAL0480193.1"/>
    <property type="molecule type" value="Genomic_DNA"/>
</dbReference>
<evidence type="ECO:0000313" key="3">
    <source>
        <dbReference type="EMBL" id="KAL0480193.1"/>
    </source>
</evidence>
<feature type="transmembrane region" description="Helical" evidence="1">
    <location>
        <begin position="481"/>
        <end position="503"/>
    </location>
</feature>
<keyword evidence="1" id="KW-0472">Membrane</keyword>
<dbReference type="GO" id="GO:0042765">
    <property type="term" value="C:GPI-anchor transamidase complex"/>
    <property type="evidence" value="ECO:0007669"/>
    <property type="project" value="InterPro"/>
</dbReference>
<dbReference type="PANTHER" id="PTHR12959">
    <property type="entry name" value="GPI TRANSAMIDASE COMPONENT PIG-T-RELATED"/>
    <property type="match status" value="1"/>
</dbReference>
<protein>
    <submittedName>
        <fullName evidence="3">GPI-anchor transamidase subunit T</fullName>
    </submittedName>
</protein>
<dbReference type="Pfam" id="PF04113">
    <property type="entry name" value="Gpi16"/>
    <property type="match status" value="2"/>
</dbReference>
<keyword evidence="1" id="KW-0812">Transmembrane</keyword>
<sequence>MKVVIFAILFLAVLSRCDRFDENLIIQPLLDGKLASEFRFITTAQNKDHFVVFPRTLAHVMEKFNVREMHLSLTQGRWRYDKWGEPLSPTPVGAELIALFHNSHNITDQWKGLVHALSGLLCASLNFLDTTTQSTYASGVVSGLSSDPNFRYGTLSHETVCTENLTPFKKLLPSRAKCGLGTLLSSIKMYDSQFHSIGVHFESSERGYELMQTITVVSDLLYGRTNRVFTDFELSRVFDQHQPILKCPFAVNTSVLIDTSRLEVEGVNPFADKQIGFVKPNNIAETSGRHEHLINLVPGTPLSLKFQFNEKVNIPSEYPAQIPIIATRHESNTPITAELSLNVENTLDTQIVVHYYDAIPWYFRMYWHTLTVVGGKVKYINRRTARERQRPAELEMAVLLGPRENFTVSFNFDKVFLKYTEHSPDANRGFDLSSSVLYYTFNTSDNATTIPLHFPPHRDINRIYTDSLLVSLPTPDFSMPYNVITLSSTILALFFGSMFNALVRRFNEELLPKQGLLARIFQKLKSKKS</sequence>
<keyword evidence="4" id="KW-1185">Reference proteome</keyword>
<feature type="chain" id="PRO_5043340865" evidence="2">
    <location>
        <begin position="18"/>
        <end position="529"/>
    </location>
</feature>
<dbReference type="PANTHER" id="PTHR12959:SF11">
    <property type="entry name" value="GPI TRANSAMIDASE COMPONENT PIG-T"/>
    <property type="match status" value="1"/>
</dbReference>